<evidence type="ECO:0008006" key="3">
    <source>
        <dbReference type="Google" id="ProtNLM"/>
    </source>
</evidence>
<comment type="caution">
    <text evidence="1">The sequence shown here is derived from an EMBL/GenBank/DDBJ whole genome shotgun (WGS) entry which is preliminary data.</text>
</comment>
<dbReference type="EMBL" id="JAQRFN010000012">
    <property type="protein sequence ID" value="MDC9597355.1"/>
    <property type="molecule type" value="Genomic_DNA"/>
</dbReference>
<name>A0ABT5LSP1_9GAMM</name>
<proteinExistence type="predicted"/>
<dbReference type="Proteomes" id="UP001220225">
    <property type="component" value="Unassembled WGS sequence"/>
</dbReference>
<dbReference type="RefSeq" id="WP_273575918.1">
    <property type="nucleotide sequence ID" value="NZ_JAQRFN010000012.1"/>
</dbReference>
<organism evidence="1 2">
    <name type="scientific">Xenorhabdus anantnagensis</name>
    <dbReference type="NCBI Taxonomy" id="3025875"/>
    <lineage>
        <taxon>Bacteria</taxon>
        <taxon>Pseudomonadati</taxon>
        <taxon>Pseudomonadota</taxon>
        <taxon>Gammaproteobacteria</taxon>
        <taxon>Enterobacterales</taxon>
        <taxon>Morganellaceae</taxon>
        <taxon>Xenorhabdus</taxon>
    </lineage>
</organism>
<evidence type="ECO:0000313" key="1">
    <source>
        <dbReference type="EMBL" id="MDC9597355.1"/>
    </source>
</evidence>
<gene>
    <name evidence="1" type="ORF">PSI14_10960</name>
</gene>
<sequence length="59" mass="6766">MTTMWHLTLRRFAMPDGTSTFARFLLTVYRTQGVTFGWFIAESDAAAKGQHTPDKLWLS</sequence>
<protein>
    <recommendedName>
        <fullName evidence="3">Transposase</fullName>
    </recommendedName>
</protein>
<accession>A0ABT5LSP1</accession>
<keyword evidence="2" id="KW-1185">Reference proteome</keyword>
<evidence type="ECO:0000313" key="2">
    <source>
        <dbReference type="Proteomes" id="UP001220225"/>
    </source>
</evidence>
<reference evidence="1 2" key="1">
    <citation type="submission" date="2023-02" db="EMBL/GenBank/DDBJ databases">
        <title>Entomopathogenic bacteria.</title>
        <authorList>
            <person name="Machado R.A."/>
        </authorList>
    </citation>
    <scope>NUCLEOTIDE SEQUENCE [LARGE SCALE GENOMIC DNA]</scope>
    <source>
        <strain evidence="1 2">XENO-2</strain>
    </source>
</reference>